<evidence type="ECO:0000313" key="1">
    <source>
        <dbReference type="EMBL" id="HIZ71485.1"/>
    </source>
</evidence>
<proteinExistence type="predicted"/>
<dbReference type="Proteomes" id="UP000824106">
    <property type="component" value="Unassembled WGS sequence"/>
</dbReference>
<dbReference type="AlphaFoldDB" id="A0A9D2G3I9"/>
<organism evidence="1 2">
    <name type="scientific">Candidatus Atopostipes pullistercoris</name>
    <dbReference type="NCBI Taxonomy" id="2838467"/>
    <lineage>
        <taxon>Bacteria</taxon>
        <taxon>Bacillati</taxon>
        <taxon>Bacillota</taxon>
        <taxon>Bacilli</taxon>
        <taxon>Lactobacillales</taxon>
        <taxon>Carnobacteriaceae</taxon>
        <taxon>Atopostipes</taxon>
    </lineage>
</organism>
<reference evidence="1" key="1">
    <citation type="journal article" date="2021" name="PeerJ">
        <title>Extensive microbial diversity within the chicken gut microbiome revealed by metagenomics and culture.</title>
        <authorList>
            <person name="Gilroy R."/>
            <person name="Ravi A."/>
            <person name="Getino M."/>
            <person name="Pursley I."/>
            <person name="Horton D.L."/>
            <person name="Alikhan N.F."/>
            <person name="Baker D."/>
            <person name="Gharbi K."/>
            <person name="Hall N."/>
            <person name="Watson M."/>
            <person name="Adriaenssens E.M."/>
            <person name="Foster-Nyarko E."/>
            <person name="Jarju S."/>
            <person name="Secka A."/>
            <person name="Antonio M."/>
            <person name="Oren A."/>
            <person name="Chaudhuri R.R."/>
            <person name="La Ragione R."/>
            <person name="Hildebrand F."/>
            <person name="Pallen M.J."/>
        </authorList>
    </citation>
    <scope>NUCLEOTIDE SEQUENCE</scope>
    <source>
        <strain evidence="1">CHK169-4300</strain>
    </source>
</reference>
<name>A0A9D2G3I9_9LACT</name>
<protein>
    <submittedName>
        <fullName evidence="1">SIR2 family protein</fullName>
    </submittedName>
</protein>
<dbReference type="Pfam" id="PF13289">
    <property type="entry name" value="SIR2_2"/>
    <property type="match status" value="1"/>
</dbReference>
<sequence>MNIDSEEFEPIFTDIKERYLSCVNFPKLIVGTGLSIAMNIPGMSKLAEKLEKSFESISDLELQKKWNKYKGKIKNEGLEAALLDVSISEESFVKTIREITSEFILDEEYNQHRNILNEISGFEKLLNYLLRTVSVNNQVIDIMTPNYDRIIELICDKLKLSTTLGFSGNMYQTFNANILKQPYDFFSKSIPLVRLFKPHGSVNWIKKNDIEYQINDYKLLKDNKCYIDIITPGSMKYKSGMINSIFRCHREIFNDLITDSKKNFSIFIYGYGFNDQHFNTVFEDTQKDVVVLTRTIKKSFLDRAMKNENWTLFYKYEDKEENTEEGNYMVYKGKKYNINKELWDINVFSETFLG</sequence>
<comment type="caution">
    <text evidence="1">The sequence shown here is derived from an EMBL/GenBank/DDBJ whole genome shotgun (WGS) entry which is preliminary data.</text>
</comment>
<accession>A0A9D2G3I9</accession>
<reference evidence="1" key="2">
    <citation type="submission" date="2021-04" db="EMBL/GenBank/DDBJ databases">
        <authorList>
            <person name="Gilroy R."/>
        </authorList>
    </citation>
    <scope>NUCLEOTIDE SEQUENCE</scope>
    <source>
        <strain evidence="1">CHK169-4300</strain>
    </source>
</reference>
<gene>
    <name evidence="1" type="ORF">H9808_06965</name>
</gene>
<dbReference type="EMBL" id="DXAZ01000113">
    <property type="protein sequence ID" value="HIZ71485.1"/>
    <property type="molecule type" value="Genomic_DNA"/>
</dbReference>
<evidence type="ECO:0000313" key="2">
    <source>
        <dbReference type="Proteomes" id="UP000824106"/>
    </source>
</evidence>